<dbReference type="GO" id="GO:0036228">
    <property type="term" value="P:protein localization to nuclear inner membrane"/>
    <property type="evidence" value="ECO:0007669"/>
    <property type="project" value="TreeGrafter"/>
</dbReference>
<evidence type="ECO:0000259" key="4">
    <source>
        <dbReference type="Pfam" id="PF13874"/>
    </source>
</evidence>
<dbReference type="GO" id="GO:0006999">
    <property type="term" value="P:nuclear pore organization"/>
    <property type="evidence" value="ECO:0007669"/>
    <property type="project" value="TreeGrafter"/>
</dbReference>
<dbReference type="InterPro" id="IPR024864">
    <property type="entry name" value="Nup54/Nup57/Nup44"/>
</dbReference>
<evidence type="ECO:0000256" key="1">
    <source>
        <dbReference type="ARBA" id="ARBA00004123"/>
    </source>
</evidence>
<evidence type="ECO:0000256" key="3">
    <source>
        <dbReference type="ARBA" id="ARBA00023242"/>
    </source>
</evidence>
<proteinExistence type="predicted"/>
<gene>
    <name evidence="5" type="ORF">NADFUDRAFT_45861</name>
</gene>
<dbReference type="GO" id="GO:0017056">
    <property type="term" value="F:structural constituent of nuclear pore"/>
    <property type="evidence" value="ECO:0007669"/>
    <property type="project" value="TreeGrafter"/>
</dbReference>
<dbReference type="GO" id="GO:0044613">
    <property type="term" value="C:nuclear pore central transport channel"/>
    <property type="evidence" value="ECO:0007669"/>
    <property type="project" value="TreeGrafter"/>
</dbReference>
<dbReference type="Proteomes" id="UP000095009">
    <property type="component" value="Unassembled WGS sequence"/>
</dbReference>
<evidence type="ECO:0000256" key="2">
    <source>
        <dbReference type="ARBA" id="ARBA00022448"/>
    </source>
</evidence>
<sequence length="127" mass="14774">MQRTLSLATKLQVLRNRGYVLKPEEEILNQKLKELNQQMDDPKVFGRINEIWARMSVLRERANGINKQMADLGYVTTLLDWERDSEKLEKMAKILKAQQTGIAYLASVLKRDTEEIEKLINSFHGVE</sequence>
<evidence type="ECO:0000313" key="6">
    <source>
        <dbReference type="Proteomes" id="UP000095009"/>
    </source>
</evidence>
<dbReference type="PANTHER" id="PTHR13000:SF0">
    <property type="entry name" value="NUCLEOPORIN P54"/>
    <property type="match status" value="1"/>
</dbReference>
<reference evidence="5 6" key="1">
    <citation type="journal article" date="2016" name="Proc. Natl. Acad. Sci. U.S.A.">
        <title>Comparative genomics of biotechnologically important yeasts.</title>
        <authorList>
            <person name="Riley R."/>
            <person name="Haridas S."/>
            <person name="Wolfe K.H."/>
            <person name="Lopes M.R."/>
            <person name="Hittinger C.T."/>
            <person name="Goeker M."/>
            <person name="Salamov A.A."/>
            <person name="Wisecaver J.H."/>
            <person name="Long T.M."/>
            <person name="Calvey C.H."/>
            <person name="Aerts A.L."/>
            <person name="Barry K.W."/>
            <person name="Choi C."/>
            <person name="Clum A."/>
            <person name="Coughlan A.Y."/>
            <person name="Deshpande S."/>
            <person name="Douglass A.P."/>
            <person name="Hanson S.J."/>
            <person name="Klenk H.-P."/>
            <person name="LaButti K.M."/>
            <person name="Lapidus A."/>
            <person name="Lindquist E.A."/>
            <person name="Lipzen A.M."/>
            <person name="Meier-Kolthoff J.P."/>
            <person name="Ohm R.A."/>
            <person name="Otillar R.P."/>
            <person name="Pangilinan J.L."/>
            <person name="Peng Y."/>
            <person name="Rokas A."/>
            <person name="Rosa C.A."/>
            <person name="Scheuner C."/>
            <person name="Sibirny A.A."/>
            <person name="Slot J.C."/>
            <person name="Stielow J.B."/>
            <person name="Sun H."/>
            <person name="Kurtzman C.P."/>
            <person name="Blackwell M."/>
            <person name="Grigoriev I.V."/>
            <person name="Jeffries T.W."/>
        </authorList>
    </citation>
    <scope>NUCLEOTIDE SEQUENCE [LARGE SCALE GENOMIC DNA]</scope>
    <source>
        <strain evidence="5 6">DSM 6958</strain>
    </source>
</reference>
<dbReference type="PANTHER" id="PTHR13000">
    <property type="entry name" value="NUCLEOPORIN P54"/>
    <property type="match status" value="1"/>
</dbReference>
<dbReference type="GO" id="GO:0006607">
    <property type="term" value="P:NLS-bearing protein import into nucleus"/>
    <property type="evidence" value="ECO:0007669"/>
    <property type="project" value="TreeGrafter"/>
</dbReference>
<keyword evidence="3" id="KW-0539">Nucleus</keyword>
<accession>A0A1E3PLS4</accession>
<name>A0A1E3PLS4_9ASCO</name>
<dbReference type="InterPro" id="IPR025712">
    <property type="entry name" value="Nup54_alpha-helical_dom"/>
</dbReference>
<keyword evidence="6" id="KW-1185">Reference proteome</keyword>
<comment type="subcellular location">
    <subcellularLocation>
        <location evidence="1">Nucleus</location>
    </subcellularLocation>
</comment>
<dbReference type="AlphaFoldDB" id="A0A1E3PLS4"/>
<dbReference type="EMBL" id="KV454408">
    <property type="protein sequence ID" value="ODQ66383.1"/>
    <property type="molecule type" value="Genomic_DNA"/>
</dbReference>
<protein>
    <recommendedName>
        <fullName evidence="4">Nucleoporin Nup54 alpha-helical domain-containing protein</fullName>
    </recommendedName>
</protein>
<feature type="domain" description="Nucleoporin Nup54 alpha-helical" evidence="4">
    <location>
        <begin position="2"/>
        <end position="55"/>
    </location>
</feature>
<keyword evidence="2" id="KW-0813">Transport</keyword>
<dbReference type="OrthoDB" id="6162375at2759"/>
<evidence type="ECO:0000313" key="5">
    <source>
        <dbReference type="EMBL" id="ODQ66383.1"/>
    </source>
</evidence>
<dbReference type="Pfam" id="PF13874">
    <property type="entry name" value="Nup54"/>
    <property type="match status" value="1"/>
</dbReference>
<organism evidence="5 6">
    <name type="scientific">Nadsonia fulvescens var. elongata DSM 6958</name>
    <dbReference type="NCBI Taxonomy" id="857566"/>
    <lineage>
        <taxon>Eukaryota</taxon>
        <taxon>Fungi</taxon>
        <taxon>Dikarya</taxon>
        <taxon>Ascomycota</taxon>
        <taxon>Saccharomycotina</taxon>
        <taxon>Dipodascomycetes</taxon>
        <taxon>Dipodascales</taxon>
        <taxon>Dipodascales incertae sedis</taxon>
        <taxon>Nadsonia</taxon>
    </lineage>
</organism>
<dbReference type="STRING" id="857566.A0A1E3PLS4"/>